<evidence type="ECO:0000256" key="4">
    <source>
        <dbReference type="SAM" id="SignalP"/>
    </source>
</evidence>
<name>A0A562QP15_9BACI</name>
<keyword evidence="7" id="KW-1185">Reference proteome</keyword>
<dbReference type="RefSeq" id="WP_144449620.1">
    <property type="nucleotide sequence ID" value="NZ_VLKZ01000003.1"/>
</dbReference>
<organism evidence="6 7">
    <name type="scientific">Halalkalibacter nanhaiisediminis</name>
    <dbReference type="NCBI Taxonomy" id="688079"/>
    <lineage>
        <taxon>Bacteria</taxon>
        <taxon>Bacillati</taxon>
        <taxon>Bacillota</taxon>
        <taxon>Bacilli</taxon>
        <taxon>Bacillales</taxon>
        <taxon>Bacillaceae</taxon>
        <taxon>Halalkalibacter</taxon>
    </lineage>
</organism>
<evidence type="ECO:0000256" key="3">
    <source>
        <dbReference type="ARBA" id="ARBA00022729"/>
    </source>
</evidence>
<dbReference type="SUPFAM" id="SSF53850">
    <property type="entry name" value="Periplasmic binding protein-like II"/>
    <property type="match status" value="1"/>
</dbReference>
<protein>
    <submittedName>
        <fullName evidence="6">NitT/TauT family transport system substrate-binding protein</fullName>
    </submittedName>
</protein>
<comment type="subcellular location">
    <subcellularLocation>
        <location evidence="1">Periplasm</location>
    </subcellularLocation>
</comment>
<reference evidence="6 7" key="1">
    <citation type="journal article" date="2015" name="Stand. Genomic Sci.">
        <title>Genomic Encyclopedia of Bacterial and Archaeal Type Strains, Phase III: the genomes of soil and plant-associated and newly described type strains.</title>
        <authorList>
            <person name="Whitman W.B."/>
            <person name="Woyke T."/>
            <person name="Klenk H.P."/>
            <person name="Zhou Y."/>
            <person name="Lilburn T.G."/>
            <person name="Beck B.J."/>
            <person name="De Vos P."/>
            <person name="Vandamme P."/>
            <person name="Eisen J.A."/>
            <person name="Garrity G."/>
            <person name="Hugenholtz P."/>
            <person name="Kyrpides N.C."/>
        </authorList>
    </citation>
    <scope>NUCLEOTIDE SEQUENCE [LARGE SCALE GENOMIC DNA]</scope>
    <source>
        <strain evidence="6 7">CGMCC 1.10116</strain>
    </source>
</reference>
<feature type="domain" description="SsuA/THI5-like" evidence="5">
    <location>
        <begin position="52"/>
        <end position="254"/>
    </location>
</feature>
<dbReference type="AlphaFoldDB" id="A0A562QP15"/>
<dbReference type="PROSITE" id="PS51257">
    <property type="entry name" value="PROKAR_LIPOPROTEIN"/>
    <property type="match status" value="1"/>
</dbReference>
<gene>
    <name evidence="6" type="ORF">IQ10_01270</name>
</gene>
<dbReference type="OrthoDB" id="9815602at2"/>
<dbReference type="EMBL" id="VLKZ01000003">
    <property type="protein sequence ID" value="TWI57940.1"/>
    <property type="molecule type" value="Genomic_DNA"/>
</dbReference>
<feature type="chain" id="PRO_5039365866" evidence="4">
    <location>
        <begin position="19"/>
        <end position="331"/>
    </location>
</feature>
<dbReference type="InterPro" id="IPR015168">
    <property type="entry name" value="SsuA/THI5"/>
</dbReference>
<dbReference type="Pfam" id="PF09084">
    <property type="entry name" value="NMT1"/>
    <property type="match status" value="1"/>
</dbReference>
<dbReference type="Gene3D" id="3.40.190.10">
    <property type="entry name" value="Periplasmic binding protein-like II"/>
    <property type="match status" value="2"/>
</dbReference>
<feature type="signal peptide" evidence="4">
    <location>
        <begin position="1"/>
        <end position="18"/>
    </location>
</feature>
<dbReference type="PANTHER" id="PTHR30024:SF47">
    <property type="entry name" value="TAURINE-BINDING PERIPLASMIC PROTEIN"/>
    <property type="match status" value="1"/>
</dbReference>
<proteinExistence type="inferred from homology"/>
<evidence type="ECO:0000259" key="5">
    <source>
        <dbReference type="Pfam" id="PF09084"/>
    </source>
</evidence>
<comment type="caution">
    <text evidence="6">The sequence shown here is derived from an EMBL/GenBank/DDBJ whole genome shotgun (WGS) entry which is preliminary data.</text>
</comment>
<keyword evidence="3 4" id="KW-0732">Signal</keyword>
<evidence type="ECO:0000256" key="2">
    <source>
        <dbReference type="ARBA" id="ARBA00010742"/>
    </source>
</evidence>
<dbReference type="Proteomes" id="UP000315711">
    <property type="component" value="Unassembled WGS sequence"/>
</dbReference>
<evidence type="ECO:0000313" key="7">
    <source>
        <dbReference type="Proteomes" id="UP000315711"/>
    </source>
</evidence>
<dbReference type="GO" id="GO:0042597">
    <property type="term" value="C:periplasmic space"/>
    <property type="evidence" value="ECO:0007669"/>
    <property type="project" value="UniProtKB-SubCell"/>
</dbReference>
<comment type="similarity">
    <text evidence="2">Belongs to the bacterial solute-binding protein SsuA/TauA family.</text>
</comment>
<evidence type="ECO:0000313" key="6">
    <source>
        <dbReference type="EMBL" id="TWI57940.1"/>
    </source>
</evidence>
<dbReference type="PANTHER" id="PTHR30024">
    <property type="entry name" value="ALIPHATIC SULFONATES-BINDING PROTEIN-RELATED"/>
    <property type="match status" value="1"/>
</dbReference>
<accession>A0A562QP15</accession>
<sequence length="331" mass="35554">MKKLFAIPFLTVALLLTACGSTPESTEPTDTTSESEEKPQLNIGYVSILANAPGIVADQEGFFAEELNVNTYAFNSGPELYQALAAGELDVAYAGVPALVNWASRGLPVKVISKVNDGKIGVVVAEDSGITSVKQLEGEVLAGVQSGSGVDIITKGIILPKAGLLAEDVTIQEFNQANIEAALDSNQAKAGFLNEPFLTYALLRGKQQIAEENDPALVIVASEEALANKSEAVQTFMNIHQSTIDYLNEDPENANQVLVEVFNIGAIEGVAAEDVIAQAKEKLSFDWQFTSDDFTYYQELADAAYELGYVNQEIDVESLFDLTFVEGVIKE</sequence>
<evidence type="ECO:0000256" key="1">
    <source>
        <dbReference type="ARBA" id="ARBA00004418"/>
    </source>
</evidence>